<dbReference type="InterPro" id="IPR032580">
    <property type="entry name" value="SatD"/>
</dbReference>
<dbReference type="Proteomes" id="UP000004830">
    <property type="component" value="Unassembled WGS sequence"/>
</dbReference>
<comment type="caution">
    <text evidence="1">The sequence shown here is derived from an EMBL/GenBank/DDBJ whole genome shotgun (WGS) entry which is preliminary data.</text>
</comment>
<dbReference type="AlphaFoldDB" id="G1WJ98"/>
<dbReference type="GeneID" id="62759120"/>
<protein>
    <submittedName>
        <fullName evidence="1">Uncharacterized protein</fullName>
    </submittedName>
</protein>
<dbReference type="eggNOG" id="ENOG502Z91D">
    <property type="taxonomic scope" value="Bacteria"/>
</dbReference>
<reference evidence="1 2" key="1">
    <citation type="submission" date="2011-06" db="EMBL/GenBank/DDBJ databases">
        <title>The Genome Sequence of Collinsella tanakaei YIT 12063.</title>
        <authorList>
            <consortium name="The Broad Institute Genome Sequencing Platform"/>
            <person name="Earl A."/>
            <person name="Ward D."/>
            <person name="Feldgarden M."/>
            <person name="Gevers D."/>
            <person name="Morotomi M."/>
            <person name="Young S.K."/>
            <person name="Zeng Q."/>
            <person name="Gargeya S."/>
            <person name="Fitzgerald M."/>
            <person name="Haas B."/>
            <person name="Abouelleil A."/>
            <person name="Alvarado L."/>
            <person name="Arachchi H.M."/>
            <person name="Berlin A."/>
            <person name="Brown A."/>
            <person name="Chapman S.B."/>
            <person name="Chen Z."/>
            <person name="Dunbar C."/>
            <person name="Freedman E."/>
            <person name="Gearin G."/>
            <person name="Gellesch M."/>
            <person name="Goldberg J."/>
            <person name="Griggs A."/>
            <person name="Gujja S."/>
            <person name="Heiman D."/>
            <person name="Howarth C."/>
            <person name="Larson L."/>
            <person name="Lui A."/>
            <person name="MacDonald P.J.P."/>
            <person name="Mehta T."/>
            <person name="Montmayeur A."/>
            <person name="Murphy C."/>
            <person name="Neiman D."/>
            <person name="Pearson M."/>
            <person name="Priest M."/>
            <person name="Roberts A."/>
            <person name="Saif S."/>
            <person name="Shea T."/>
            <person name="Shenoy N."/>
            <person name="Sisk P."/>
            <person name="Stolte C."/>
            <person name="Sykes S."/>
            <person name="Wortman J."/>
            <person name="Nusbaum C."/>
            <person name="Birren B."/>
        </authorList>
    </citation>
    <scope>NUCLEOTIDE SEQUENCE [LARGE SCALE GENOMIC DNA]</scope>
    <source>
        <strain evidence="1 2">YIT 12063</strain>
    </source>
</reference>
<dbReference type="HOGENOM" id="CLU_070013_0_0_11"/>
<evidence type="ECO:0000313" key="1">
    <source>
        <dbReference type="EMBL" id="EGX70422.1"/>
    </source>
</evidence>
<name>G1WJ98_9ACTN</name>
<keyword evidence="2" id="KW-1185">Reference proteome</keyword>
<dbReference type="STRING" id="742742.HMPREF9452_01411"/>
<dbReference type="PATRIC" id="fig|742742.3.peg.1376"/>
<dbReference type="RefSeq" id="WP_009141446.1">
    <property type="nucleotide sequence ID" value="NZ_JH126470.1"/>
</dbReference>
<gene>
    <name evidence="1" type="ORF">HMPREF9452_01411</name>
</gene>
<organism evidence="1 2">
    <name type="scientific">Collinsella tanakaei YIT 12063</name>
    <dbReference type="NCBI Taxonomy" id="742742"/>
    <lineage>
        <taxon>Bacteria</taxon>
        <taxon>Bacillati</taxon>
        <taxon>Actinomycetota</taxon>
        <taxon>Coriobacteriia</taxon>
        <taxon>Coriobacteriales</taxon>
        <taxon>Coriobacteriaceae</taxon>
        <taxon>Collinsella</taxon>
    </lineage>
</organism>
<proteinExistence type="predicted"/>
<dbReference type="EMBL" id="ADLS01000018">
    <property type="protein sequence ID" value="EGX70422.1"/>
    <property type="molecule type" value="Genomic_DNA"/>
</dbReference>
<dbReference type="Pfam" id="PF16264">
    <property type="entry name" value="SatD"/>
    <property type="match status" value="1"/>
</dbReference>
<accession>G1WJ98</accession>
<evidence type="ECO:0000313" key="2">
    <source>
        <dbReference type="Proteomes" id="UP000004830"/>
    </source>
</evidence>
<sequence>MSFRHKVQPLDAGAPSPIAQTVGHLIYSRAILIAKKKRAIRNSAEKACYYEDVLNCELFGMAMQQCAALMVDVRDSRKMKDEKRVDAQRLLAASIAYLNGLFRRDLLCDVVFSAGDEVQGLFADAAAAFLYFRQLSLLMAPVELRGGVGMGGWEMKIEGAPSTVQDGTAYHHARDAIATSKKSRLYGFTISSSTPMPEQTVIANYPLLLASARTARQAELARHVELLFPLAAQADALACTEARGALEVLLAALERMDGRAILHNWKAEPPCPVDAAKLNSAGMVELPSQLSGLSYRMETYAGRTRQSLDRLLDGGMVNQERVAAVMAARFLGEKEAGGELG</sequence>